<evidence type="ECO:0000256" key="2">
    <source>
        <dbReference type="SAM" id="Phobius"/>
    </source>
</evidence>
<dbReference type="AlphaFoldDB" id="A0A0M2WHF0"/>
<dbReference type="EMBL" id="LAUZ02000146">
    <property type="protein sequence ID" value="KKO60673.1"/>
    <property type="molecule type" value="Genomic_DNA"/>
</dbReference>
<feature type="region of interest" description="Disordered" evidence="1">
    <location>
        <begin position="84"/>
        <end position="103"/>
    </location>
</feature>
<organism evidence="3 4">
    <name type="scientific">Mycolicibacterium obuense</name>
    <dbReference type="NCBI Taxonomy" id="1807"/>
    <lineage>
        <taxon>Bacteria</taxon>
        <taxon>Bacillati</taxon>
        <taxon>Actinomycetota</taxon>
        <taxon>Actinomycetes</taxon>
        <taxon>Mycobacteriales</taxon>
        <taxon>Mycobacteriaceae</taxon>
        <taxon>Mycolicibacterium</taxon>
    </lineage>
</organism>
<keyword evidence="4" id="KW-1185">Reference proteome</keyword>
<evidence type="ECO:0000313" key="4">
    <source>
        <dbReference type="Proteomes" id="UP000034150"/>
    </source>
</evidence>
<keyword evidence="2" id="KW-0472">Membrane</keyword>
<feature type="transmembrane region" description="Helical" evidence="2">
    <location>
        <begin position="167"/>
        <end position="191"/>
    </location>
</feature>
<keyword evidence="2" id="KW-1133">Transmembrane helix</keyword>
<gene>
    <name evidence="3" type="ORF">WN67_32800</name>
</gene>
<feature type="transmembrane region" description="Helical" evidence="2">
    <location>
        <begin position="12"/>
        <end position="33"/>
    </location>
</feature>
<evidence type="ECO:0000256" key="1">
    <source>
        <dbReference type="SAM" id="MobiDB-lite"/>
    </source>
</evidence>
<feature type="transmembrane region" description="Helical" evidence="2">
    <location>
        <begin position="53"/>
        <end position="74"/>
    </location>
</feature>
<proteinExistence type="predicted"/>
<sequence>MTTYIPDRTDRILLGGCAAAWLAALGAGVAATVALVDLGSGHTASSGDSGTPWFLYVVIGVSAAVIIAAVPLLLRARRDARGDAAPAPRPAAPAGGQGSAAPRVTEAPTEKIRAVAPASAVAAPSRSVSPVVEQLTLRCAASIGCAMGVAYVLIGTATYLMAVDSDVASWVFYGAAGVVTAAMIGLPVYFVRELRSHSDEA</sequence>
<dbReference type="Pfam" id="PF10812">
    <property type="entry name" value="DUF2561"/>
    <property type="match status" value="1"/>
</dbReference>
<accession>A0A0M2WHF0</accession>
<comment type="caution">
    <text evidence="3">The sequence shown here is derived from an EMBL/GenBank/DDBJ whole genome shotgun (WGS) entry which is preliminary data.</text>
</comment>
<protein>
    <recommendedName>
        <fullName evidence="5">DUF2561 family protein</fullName>
    </recommendedName>
</protein>
<dbReference type="OrthoDB" id="4640608at2"/>
<feature type="transmembrane region" description="Helical" evidence="2">
    <location>
        <begin position="135"/>
        <end position="161"/>
    </location>
</feature>
<dbReference type="RefSeq" id="WP_046676726.1">
    <property type="nucleotide sequence ID" value="NZ_CALTXN010000005.1"/>
</dbReference>
<evidence type="ECO:0008006" key="5">
    <source>
        <dbReference type="Google" id="ProtNLM"/>
    </source>
</evidence>
<dbReference type="PATRIC" id="fig|1807.13.peg.6054"/>
<keyword evidence="2" id="KW-0812">Transmembrane</keyword>
<name>A0A0M2WHF0_9MYCO</name>
<dbReference type="InterPro" id="IPR024381">
    <property type="entry name" value="DUF2561"/>
</dbReference>
<dbReference type="Proteomes" id="UP000034150">
    <property type="component" value="Unassembled WGS sequence"/>
</dbReference>
<reference evidence="3 4" key="1">
    <citation type="journal article" date="2015" name="Genome Announc.">
        <title>Draft Genome Sequence of Mycobacterium obuense Strain UC1, Isolated from Patient Sputum.</title>
        <authorList>
            <person name="Greninger A.L."/>
            <person name="Cunningham G."/>
            <person name="Hsu E.D."/>
            <person name="Yu J.M."/>
            <person name="Chiu C.Y."/>
            <person name="Miller S."/>
        </authorList>
    </citation>
    <scope>NUCLEOTIDE SEQUENCE [LARGE SCALE GENOMIC DNA]</scope>
    <source>
        <strain evidence="3 4">UC1</strain>
    </source>
</reference>
<evidence type="ECO:0000313" key="3">
    <source>
        <dbReference type="EMBL" id="KKO60673.1"/>
    </source>
</evidence>